<name>A0A5V6Q5Q8_SALET</name>
<evidence type="ECO:0000313" key="1">
    <source>
        <dbReference type="EMBL" id="EBU8207308.1"/>
    </source>
</evidence>
<accession>A0A5V6Q5Q8</accession>
<comment type="caution">
    <text evidence="1">The sequence shown here is derived from an EMBL/GenBank/DDBJ whole genome shotgun (WGS) entry which is preliminary data.</text>
</comment>
<dbReference type="AlphaFoldDB" id="A0A5V6Q5Q8"/>
<protein>
    <submittedName>
        <fullName evidence="1">Uncharacterized protein</fullName>
    </submittedName>
</protein>
<reference evidence="1" key="1">
    <citation type="submission" date="2018-05" db="EMBL/GenBank/DDBJ databases">
        <authorList>
            <person name="Ashton P.M."/>
            <person name="Dallman T."/>
            <person name="Nair S."/>
            <person name="De Pinna E."/>
            <person name="Peters T."/>
            <person name="Grant K."/>
        </authorList>
    </citation>
    <scope>NUCLEOTIDE SEQUENCE</scope>
    <source>
        <strain evidence="1">374031</strain>
    </source>
</reference>
<proteinExistence type="predicted"/>
<gene>
    <name evidence="1" type="ORF">DLM21_23760</name>
</gene>
<sequence>MSHFGAVMPEHCSRLDHAWIQEQLESLPYRTRLKVAQAYDAVYQQTFDAEPVSYRKENAARRAANIRLRIFISSFAAATVGATEQPSIAG</sequence>
<dbReference type="EMBL" id="AAHDIR010000039">
    <property type="protein sequence ID" value="EBU8207308.1"/>
    <property type="molecule type" value="Genomic_DNA"/>
</dbReference>
<organism evidence="1">
    <name type="scientific">Salmonella enterica subsp. enterica serovar Cardoner</name>
    <dbReference type="NCBI Taxonomy" id="2564309"/>
    <lineage>
        <taxon>Bacteria</taxon>
        <taxon>Pseudomonadati</taxon>
        <taxon>Pseudomonadota</taxon>
        <taxon>Gammaproteobacteria</taxon>
        <taxon>Enterobacterales</taxon>
        <taxon>Enterobacteriaceae</taxon>
        <taxon>Salmonella</taxon>
    </lineage>
</organism>